<dbReference type="OrthoDB" id="9974547at2"/>
<keyword evidence="4" id="KW-1185">Reference proteome</keyword>
<protein>
    <submittedName>
        <fullName evidence="3">Uncharacterized protein</fullName>
    </submittedName>
</protein>
<feature type="transmembrane region" description="Helical" evidence="2">
    <location>
        <begin position="6"/>
        <end position="30"/>
    </location>
</feature>
<evidence type="ECO:0000313" key="3">
    <source>
        <dbReference type="EMBL" id="PTX61257.1"/>
    </source>
</evidence>
<keyword evidence="2" id="KW-0812">Transmembrane</keyword>
<keyword evidence="2" id="KW-1133">Transmembrane helix</keyword>
<feature type="region of interest" description="Disordered" evidence="1">
    <location>
        <begin position="50"/>
        <end position="83"/>
    </location>
</feature>
<proteinExistence type="predicted"/>
<feature type="compositionally biased region" description="Basic and acidic residues" evidence="1">
    <location>
        <begin position="51"/>
        <end position="83"/>
    </location>
</feature>
<accession>A0A2T6BZ58</accession>
<comment type="caution">
    <text evidence="3">The sequence shown here is derived from an EMBL/GenBank/DDBJ whole genome shotgun (WGS) entry which is preliminary data.</text>
</comment>
<reference evidence="3 4" key="1">
    <citation type="submission" date="2018-04" db="EMBL/GenBank/DDBJ databases">
        <title>Genomic Encyclopedia of Archaeal and Bacterial Type Strains, Phase II (KMG-II): from individual species to whole genera.</title>
        <authorList>
            <person name="Goeker M."/>
        </authorList>
    </citation>
    <scope>NUCLEOTIDE SEQUENCE [LARGE SCALE GENOMIC DNA]</scope>
    <source>
        <strain evidence="3 4">DSM 45787</strain>
    </source>
</reference>
<gene>
    <name evidence="3" type="ORF">C8P63_10752</name>
</gene>
<sequence>MMQMMVQLLPVALMVTVYVGVVIFILVLAWRGVRAHERIADSLERIAAGRTQHDGPAADRAGKDLTETDQRLEADRGTSEKKE</sequence>
<evidence type="ECO:0000313" key="4">
    <source>
        <dbReference type="Proteomes" id="UP000244240"/>
    </source>
</evidence>
<dbReference type="Pfam" id="PF26262">
    <property type="entry name" value="DUF8066"/>
    <property type="match status" value="1"/>
</dbReference>
<dbReference type="RefSeq" id="WP_108022556.1">
    <property type="nucleotide sequence ID" value="NZ_QBKR01000007.1"/>
</dbReference>
<evidence type="ECO:0000256" key="2">
    <source>
        <dbReference type="SAM" id="Phobius"/>
    </source>
</evidence>
<dbReference type="AlphaFoldDB" id="A0A2T6BZ58"/>
<evidence type="ECO:0000256" key="1">
    <source>
        <dbReference type="SAM" id="MobiDB-lite"/>
    </source>
</evidence>
<dbReference type="InterPro" id="IPR058379">
    <property type="entry name" value="DUF8066"/>
</dbReference>
<dbReference type="EMBL" id="QBKR01000007">
    <property type="protein sequence ID" value="PTX61257.1"/>
    <property type="molecule type" value="Genomic_DNA"/>
</dbReference>
<keyword evidence="2" id="KW-0472">Membrane</keyword>
<dbReference type="Proteomes" id="UP000244240">
    <property type="component" value="Unassembled WGS sequence"/>
</dbReference>
<organism evidence="3 4">
    <name type="scientific">Melghirimyces profundicolus</name>
    <dbReference type="NCBI Taxonomy" id="1242148"/>
    <lineage>
        <taxon>Bacteria</taxon>
        <taxon>Bacillati</taxon>
        <taxon>Bacillota</taxon>
        <taxon>Bacilli</taxon>
        <taxon>Bacillales</taxon>
        <taxon>Thermoactinomycetaceae</taxon>
        <taxon>Melghirimyces</taxon>
    </lineage>
</organism>
<name>A0A2T6BZ58_9BACL</name>